<dbReference type="Pfam" id="PF17800">
    <property type="entry name" value="NPL"/>
    <property type="match status" value="1"/>
</dbReference>
<evidence type="ECO:0000259" key="2">
    <source>
        <dbReference type="Pfam" id="PF17800"/>
    </source>
</evidence>
<keyword evidence="4" id="KW-1185">Reference proteome</keyword>
<name>A0A0D0AKZ5_9AGAR</name>
<dbReference type="OrthoDB" id="2955800at2759"/>
<dbReference type="EMBL" id="KN834879">
    <property type="protein sequence ID" value="KIK50925.1"/>
    <property type="molecule type" value="Genomic_DNA"/>
</dbReference>
<feature type="compositionally biased region" description="Low complexity" evidence="1">
    <location>
        <begin position="155"/>
        <end position="164"/>
    </location>
</feature>
<dbReference type="AlphaFoldDB" id="A0A0D0AKZ5"/>
<accession>A0A0D0AKZ5</accession>
<evidence type="ECO:0000313" key="3">
    <source>
        <dbReference type="EMBL" id="KIK50925.1"/>
    </source>
</evidence>
<dbReference type="Proteomes" id="UP000053593">
    <property type="component" value="Unassembled WGS sequence"/>
</dbReference>
<organism evidence="3 4">
    <name type="scientific">Collybiopsis luxurians FD-317 M1</name>
    <dbReference type="NCBI Taxonomy" id="944289"/>
    <lineage>
        <taxon>Eukaryota</taxon>
        <taxon>Fungi</taxon>
        <taxon>Dikarya</taxon>
        <taxon>Basidiomycota</taxon>
        <taxon>Agaricomycotina</taxon>
        <taxon>Agaricomycetes</taxon>
        <taxon>Agaricomycetidae</taxon>
        <taxon>Agaricales</taxon>
        <taxon>Marasmiineae</taxon>
        <taxon>Omphalotaceae</taxon>
        <taxon>Collybiopsis</taxon>
        <taxon>Collybiopsis luxurians</taxon>
    </lineage>
</organism>
<dbReference type="InterPro" id="IPR041232">
    <property type="entry name" value="NPL"/>
</dbReference>
<sequence>MEDKQLWNIIIKPNMRMDIAELIPGTEQNQTQIEVKQAALPHALNATGLCRTTISVICKPNFQSPLTLCTLVPIMVECKRLDFRMNLDGKTKWYILVEGPNSVNLSGSHSETPASWKFSDATNANECIETHCILPALPMGSNEETNLSGPSFDQGPSLPGSSPALSTLSSAQIDMKDIDGCITLKHLVHSCSTPVKSFEEQRSMGLRGRLSECIRSTSPSERSYQQKSGSHEFCCSQSEDSQVVTRIIYFKLMQCSDG</sequence>
<evidence type="ECO:0000256" key="1">
    <source>
        <dbReference type="SAM" id="MobiDB-lite"/>
    </source>
</evidence>
<dbReference type="Gene3D" id="2.60.120.340">
    <property type="entry name" value="Nucleoplasmin core domain"/>
    <property type="match status" value="1"/>
</dbReference>
<proteinExistence type="predicted"/>
<gene>
    <name evidence="3" type="ORF">GYMLUDRAFT_65102</name>
</gene>
<protein>
    <recommendedName>
        <fullName evidence="2">Nucleoplasmin-like domain-containing protein</fullName>
    </recommendedName>
</protein>
<evidence type="ECO:0000313" key="4">
    <source>
        <dbReference type="Proteomes" id="UP000053593"/>
    </source>
</evidence>
<reference evidence="3 4" key="1">
    <citation type="submission" date="2014-04" db="EMBL/GenBank/DDBJ databases">
        <title>Evolutionary Origins and Diversification of the Mycorrhizal Mutualists.</title>
        <authorList>
            <consortium name="DOE Joint Genome Institute"/>
            <consortium name="Mycorrhizal Genomics Consortium"/>
            <person name="Kohler A."/>
            <person name="Kuo A."/>
            <person name="Nagy L.G."/>
            <person name="Floudas D."/>
            <person name="Copeland A."/>
            <person name="Barry K.W."/>
            <person name="Cichocki N."/>
            <person name="Veneault-Fourrey C."/>
            <person name="LaButti K."/>
            <person name="Lindquist E.A."/>
            <person name="Lipzen A."/>
            <person name="Lundell T."/>
            <person name="Morin E."/>
            <person name="Murat C."/>
            <person name="Riley R."/>
            <person name="Ohm R."/>
            <person name="Sun H."/>
            <person name="Tunlid A."/>
            <person name="Henrissat B."/>
            <person name="Grigoriev I.V."/>
            <person name="Hibbett D.S."/>
            <person name="Martin F."/>
        </authorList>
    </citation>
    <scope>NUCLEOTIDE SEQUENCE [LARGE SCALE GENOMIC DNA]</scope>
    <source>
        <strain evidence="3 4">FD-317 M1</strain>
    </source>
</reference>
<dbReference type="HOGENOM" id="CLU_1077903_0_0_1"/>
<feature type="domain" description="Nucleoplasmin-like" evidence="2">
    <location>
        <begin position="6"/>
        <end position="108"/>
    </location>
</feature>
<feature type="region of interest" description="Disordered" evidence="1">
    <location>
        <begin position="144"/>
        <end position="164"/>
    </location>
</feature>